<dbReference type="EMBL" id="AEDD01000008">
    <property type="protein sequence ID" value="EFM10140.1"/>
    <property type="molecule type" value="Genomic_DNA"/>
</dbReference>
<dbReference type="STRING" id="717606.PaecuDRAFT_3099"/>
<accession>E0IBR0</accession>
<feature type="region of interest" description="Disordered" evidence="1">
    <location>
        <begin position="45"/>
        <end position="81"/>
    </location>
</feature>
<dbReference type="RefSeq" id="WP_006039087.1">
    <property type="nucleotide sequence ID" value="NZ_AEDD01000008.1"/>
</dbReference>
<gene>
    <name evidence="2" type="ORF">PaecuDRAFT_3099</name>
</gene>
<keyword evidence="3" id="KW-1185">Reference proteome</keyword>
<reference evidence="2 3" key="1">
    <citation type="submission" date="2010-07" db="EMBL/GenBank/DDBJ databases">
        <title>The draft genome of Paenibacillus curdlanolyticus YK9.</title>
        <authorList>
            <consortium name="US DOE Joint Genome Institute (JGI-PGF)"/>
            <person name="Lucas S."/>
            <person name="Copeland A."/>
            <person name="Lapidus A."/>
            <person name="Cheng J.-F."/>
            <person name="Bruce D."/>
            <person name="Goodwin L."/>
            <person name="Pitluck S."/>
            <person name="Land M.L."/>
            <person name="Hauser L."/>
            <person name="Chang Y.-J."/>
            <person name="Jeffries C."/>
            <person name="Anderson I.J."/>
            <person name="Johnson E."/>
            <person name="Loganathan U."/>
            <person name="Mulhopadhyay B."/>
            <person name="Kyrpides N."/>
            <person name="Woyke T.J."/>
        </authorList>
    </citation>
    <scope>NUCLEOTIDE SEQUENCE [LARGE SCALE GENOMIC DNA]</scope>
    <source>
        <strain evidence="2 3">YK9</strain>
    </source>
</reference>
<dbReference type="Proteomes" id="UP000005387">
    <property type="component" value="Unassembled WGS sequence"/>
</dbReference>
<proteinExistence type="predicted"/>
<feature type="compositionally biased region" description="Polar residues" evidence="1">
    <location>
        <begin position="58"/>
        <end position="75"/>
    </location>
</feature>
<evidence type="ECO:0000313" key="3">
    <source>
        <dbReference type="Proteomes" id="UP000005387"/>
    </source>
</evidence>
<name>E0IBR0_9BACL</name>
<evidence type="ECO:0000256" key="1">
    <source>
        <dbReference type="SAM" id="MobiDB-lite"/>
    </source>
</evidence>
<dbReference type="AlphaFoldDB" id="E0IBR0"/>
<dbReference type="OrthoDB" id="1958118at2"/>
<sequence>MNNLIPIQIMLQAANAADARKLVHELAGTMGGEAVSASMPLNAPVPSHQSAGFEHQYGTPNTAPIGQAPVSTAPSTPLGASPSTPVPVAPVGTASLAPAPVAPFGAVPTALPTSYTMEQLAVAATPLMDAGRQAEVVQLLQSFGAQALTQLPKERYGEFATALRAMGAQI</sequence>
<evidence type="ECO:0000313" key="2">
    <source>
        <dbReference type="EMBL" id="EFM10140.1"/>
    </source>
</evidence>
<dbReference type="eggNOG" id="ENOG5033284">
    <property type="taxonomic scope" value="Bacteria"/>
</dbReference>
<protein>
    <submittedName>
        <fullName evidence="2">Uncharacterized protein</fullName>
    </submittedName>
</protein>
<organism evidence="2 3">
    <name type="scientific">Paenibacillus curdlanolyticus YK9</name>
    <dbReference type="NCBI Taxonomy" id="717606"/>
    <lineage>
        <taxon>Bacteria</taxon>
        <taxon>Bacillati</taxon>
        <taxon>Bacillota</taxon>
        <taxon>Bacilli</taxon>
        <taxon>Bacillales</taxon>
        <taxon>Paenibacillaceae</taxon>
        <taxon>Paenibacillus</taxon>
    </lineage>
</organism>